<sequence>SQWLKTNGYLDTTQPLPVSLELQSNNRYVQFNFYEFDTQDAATIPDLSLCFNENNTWNLQLNISASYDQINNVSSNSFRRAFFAAIVAQTSLESIVRISRLNVQPLTVSQTLVQFKLFDTSSLPLTGDVANANPGVPNLQIFCDLNNIINSGAFSIDVPVTTDSNTVGVISYKAKPNSLAIFGRDVTACAASQTGYSAGAMAGIAFGMLFLGIILSVGAIFAFYKFRNPGSAPNVDKKRIDEESTA</sequence>
<dbReference type="InterPro" id="IPR058265">
    <property type="entry name" value="DUF7959"/>
</dbReference>
<reference evidence="3" key="1">
    <citation type="submission" date="2021-04" db="EMBL/GenBank/DDBJ databases">
        <authorList>
            <consortium name="Molecular Ecology Group"/>
        </authorList>
    </citation>
    <scope>NUCLEOTIDE SEQUENCE</scope>
</reference>
<feature type="non-terminal residue" evidence="3">
    <location>
        <position position="1"/>
    </location>
</feature>
<comment type="caution">
    <text evidence="3">The sequence shown here is derived from an EMBL/GenBank/DDBJ whole genome shotgun (WGS) entry which is preliminary data.</text>
</comment>
<feature type="transmembrane region" description="Helical" evidence="1">
    <location>
        <begin position="200"/>
        <end position="224"/>
    </location>
</feature>
<dbReference type="AlphaFoldDB" id="A0A8S3YB75"/>
<evidence type="ECO:0000313" key="3">
    <source>
        <dbReference type="EMBL" id="CAG5114443.1"/>
    </source>
</evidence>
<evidence type="ECO:0000256" key="1">
    <source>
        <dbReference type="SAM" id="Phobius"/>
    </source>
</evidence>
<gene>
    <name evidence="3" type="ORF">CUNI_LOCUS1</name>
</gene>
<evidence type="ECO:0000259" key="2">
    <source>
        <dbReference type="Pfam" id="PF25899"/>
    </source>
</evidence>
<keyword evidence="1" id="KW-1133">Transmembrane helix</keyword>
<keyword evidence="4" id="KW-1185">Reference proteome</keyword>
<name>A0A8S3YB75_9EUPU</name>
<dbReference type="OrthoDB" id="5983572at2759"/>
<dbReference type="Proteomes" id="UP000678393">
    <property type="component" value="Unassembled WGS sequence"/>
</dbReference>
<evidence type="ECO:0000313" key="4">
    <source>
        <dbReference type="Proteomes" id="UP000678393"/>
    </source>
</evidence>
<accession>A0A8S3YB75</accession>
<keyword evidence="1" id="KW-0472">Membrane</keyword>
<feature type="domain" description="DUF7959" evidence="2">
    <location>
        <begin position="64"/>
        <end position="164"/>
    </location>
</feature>
<dbReference type="Pfam" id="PF25899">
    <property type="entry name" value="DUF7959"/>
    <property type="match status" value="1"/>
</dbReference>
<dbReference type="EMBL" id="CAJHNH020000001">
    <property type="protein sequence ID" value="CAG5114443.1"/>
    <property type="molecule type" value="Genomic_DNA"/>
</dbReference>
<dbReference type="PANTHER" id="PTHR36902">
    <property type="entry name" value="ENRICHED IN SURFACE-LABELED PROTEOME PROTEIN 9"/>
    <property type="match status" value="1"/>
</dbReference>
<protein>
    <recommendedName>
        <fullName evidence="2">DUF7959 domain-containing protein</fullName>
    </recommendedName>
</protein>
<organism evidence="3 4">
    <name type="scientific">Candidula unifasciata</name>
    <dbReference type="NCBI Taxonomy" id="100452"/>
    <lineage>
        <taxon>Eukaryota</taxon>
        <taxon>Metazoa</taxon>
        <taxon>Spiralia</taxon>
        <taxon>Lophotrochozoa</taxon>
        <taxon>Mollusca</taxon>
        <taxon>Gastropoda</taxon>
        <taxon>Heterobranchia</taxon>
        <taxon>Euthyneura</taxon>
        <taxon>Panpulmonata</taxon>
        <taxon>Eupulmonata</taxon>
        <taxon>Stylommatophora</taxon>
        <taxon>Helicina</taxon>
        <taxon>Helicoidea</taxon>
        <taxon>Geomitridae</taxon>
        <taxon>Candidula</taxon>
    </lineage>
</organism>
<dbReference type="PANTHER" id="PTHR36902:SF1">
    <property type="entry name" value="ENRICHED IN SURFACE-LABELED PROTEOME PROTEIN 9"/>
    <property type="match status" value="1"/>
</dbReference>
<keyword evidence="1" id="KW-0812">Transmembrane</keyword>
<proteinExistence type="predicted"/>